<comment type="subcellular location">
    <subcellularLocation>
        <location evidence="1">Cytoplasm</location>
        <location evidence="1">Cytosol</location>
    </subcellularLocation>
</comment>
<evidence type="ECO:0000256" key="1">
    <source>
        <dbReference type="ARBA" id="ARBA00004514"/>
    </source>
</evidence>
<reference evidence="8" key="1">
    <citation type="submission" date="2016-12" db="EMBL/GenBank/DDBJ databases">
        <title>Discovery of methanogenic haloarchaea.</title>
        <authorList>
            <person name="Sorokin D.Y."/>
            <person name="Makarova K.S."/>
            <person name="Abbas B."/>
            <person name="Ferrer M."/>
            <person name="Golyshin P.N."/>
        </authorList>
    </citation>
    <scope>NUCLEOTIDE SEQUENCE [LARGE SCALE GENOMIC DNA]</scope>
    <source>
        <strain evidence="8">HMET1</strain>
    </source>
</reference>
<dbReference type="STRING" id="1903181.BTN85_1888"/>
<dbReference type="PANTHER" id="PTHR23200">
    <property type="entry name" value="METALLO-BETA-LACTAMASE DOMAIN-CONTAINING PROTEIN 1"/>
    <property type="match status" value="1"/>
</dbReference>
<dbReference type="GO" id="GO:0005829">
    <property type="term" value="C:cytosol"/>
    <property type="evidence" value="ECO:0007669"/>
    <property type="project" value="UniProtKB-SubCell"/>
</dbReference>
<evidence type="ECO:0000256" key="2">
    <source>
        <dbReference type="ARBA" id="ARBA00011738"/>
    </source>
</evidence>
<dbReference type="Pfam" id="PF00753">
    <property type="entry name" value="Lactamase_B"/>
    <property type="match status" value="1"/>
</dbReference>
<dbReference type="InParanoid" id="A0A1Q6DS86"/>
<evidence type="ECO:0000256" key="4">
    <source>
        <dbReference type="ARBA" id="ARBA00032988"/>
    </source>
</evidence>
<evidence type="ECO:0000256" key="5">
    <source>
        <dbReference type="ARBA" id="ARBA00044690"/>
    </source>
</evidence>
<dbReference type="InterPro" id="IPR036866">
    <property type="entry name" value="RibonucZ/Hydroxyglut_hydro"/>
</dbReference>
<evidence type="ECO:0000313" key="9">
    <source>
        <dbReference type="Proteomes" id="UP000185744"/>
    </source>
</evidence>
<dbReference type="Gene3D" id="3.60.15.10">
    <property type="entry name" value="Ribonuclease Z/Hydroxyacylglutathione hydrolase-like"/>
    <property type="match status" value="1"/>
</dbReference>
<keyword evidence="9" id="KW-1185">Reference proteome</keyword>
<comment type="catalytic activity">
    <reaction evidence="5">
        <text>a ribonucleotidyl-ribonucleotide-RNA + H2O = a 3'-end ribonucleotide-RNA + a 5'-end 5'-phospho-ribonucleoside-RNA + H(+)</text>
        <dbReference type="Rhea" id="RHEA:68096"/>
        <dbReference type="Rhea" id="RHEA-COMP:15179"/>
        <dbReference type="Rhea" id="RHEA-COMP:17355"/>
        <dbReference type="Rhea" id="RHEA-COMP:17428"/>
        <dbReference type="ChEBI" id="CHEBI:15377"/>
        <dbReference type="ChEBI" id="CHEBI:15378"/>
        <dbReference type="ChEBI" id="CHEBI:74896"/>
        <dbReference type="ChEBI" id="CHEBI:138282"/>
        <dbReference type="ChEBI" id="CHEBI:173118"/>
    </reaction>
    <physiologicalReaction direction="left-to-right" evidence="5">
        <dbReference type="Rhea" id="RHEA:68097"/>
    </physiologicalReaction>
</comment>
<dbReference type="InterPro" id="IPR001279">
    <property type="entry name" value="Metallo-B-lactamas"/>
</dbReference>
<gene>
    <name evidence="8" type="ORF">BTN85_1888</name>
</gene>
<dbReference type="EMBL" id="MSDW01000002">
    <property type="protein sequence ID" value="OKY77240.1"/>
    <property type="molecule type" value="Genomic_DNA"/>
</dbReference>
<organism evidence="8 9">
    <name type="scientific">Methanohalarchaeum thermophilum</name>
    <dbReference type="NCBI Taxonomy" id="1903181"/>
    <lineage>
        <taxon>Archaea</taxon>
        <taxon>Methanobacteriati</taxon>
        <taxon>Methanobacteriota</taxon>
        <taxon>Methanonatronarchaeia</taxon>
        <taxon>Methanonatronarchaeales</taxon>
        <taxon>Methanonatronarchaeaceae</taxon>
        <taxon>Candidatus Methanohalarchaeum</taxon>
    </lineage>
</organism>
<comment type="caution">
    <text evidence="8">The sequence shown here is derived from an EMBL/GenBank/DDBJ whole genome shotgun (WGS) entry which is preliminary data.</text>
</comment>
<dbReference type="SMART" id="SM00849">
    <property type="entry name" value="Lactamase_B"/>
    <property type="match status" value="1"/>
</dbReference>
<keyword evidence="8" id="KW-0378">Hydrolase</keyword>
<evidence type="ECO:0000313" key="8">
    <source>
        <dbReference type="EMBL" id="OKY77240.1"/>
    </source>
</evidence>
<accession>A0A1Q6DS86</accession>
<protein>
    <recommendedName>
        <fullName evidence="3">Metallo-beta-lactamase domain-containing protein 1</fullName>
    </recommendedName>
    <alternativeName>
        <fullName evidence="4">Endoribonuclease MBLAC1</fullName>
    </alternativeName>
</protein>
<sequence>MSYEIIKEGQIERKNGNIQYASSSVVLTDYDSICIIDTAAPQNEKEIKQNLKKLDYSPNDIDFVINTHLHFDHKGCNHIFKEAEKTTDQPKDRSKFHKRINKDLNQLKIINTPGHTKNHVSVLIKDKETNKNIVVAGDALPEKTNYLKEKPPGINIDKEKSMESIQKIIKIADLVIPGHDSPFKV</sequence>
<feature type="domain" description="Metallo-beta-lactamase" evidence="7">
    <location>
        <begin position="21"/>
        <end position="179"/>
    </location>
</feature>
<evidence type="ECO:0000256" key="3">
    <source>
        <dbReference type="ARBA" id="ARBA00014856"/>
    </source>
</evidence>
<evidence type="ECO:0000259" key="7">
    <source>
        <dbReference type="SMART" id="SM00849"/>
    </source>
</evidence>
<dbReference type="PANTHER" id="PTHR23200:SF48">
    <property type="entry name" value="METALLO-BETA-LACTAMASE DOMAIN-CONTAINING PROTEIN 1"/>
    <property type="match status" value="1"/>
</dbReference>
<evidence type="ECO:0000256" key="6">
    <source>
        <dbReference type="ARBA" id="ARBA00045869"/>
    </source>
</evidence>
<name>A0A1Q6DS86_METT1</name>
<dbReference type="AlphaFoldDB" id="A0A1Q6DS86"/>
<comment type="function">
    <text evidence="6">Endoribonuclease that catalyzes the hydrolysis of histone-coding pre-mRNA 3'-end. Involved in histone pre-mRNA processing during the S-phase of the cell cycle, which is required for entering/progressing through S-phase. Cleaves histone pre-mRNA at a major and a minor cleavage site after the 5'-ACCCA-3' and the 5'-ACCCACA-3' sequence, respectively, and located downstream of the stem-loop. May require the presence of the HDE element located at the histone pre-RNA 3'-end to avoid non-specific cleavage.</text>
</comment>
<dbReference type="InterPro" id="IPR039344">
    <property type="entry name" value="MBLAC1"/>
</dbReference>
<dbReference type="Proteomes" id="UP000185744">
    <property type="component" value="Unassembled WGS sequence"/>
</dbReference>
<comment type="subunit">
    <text evidence="2">Homodimer.</text>
</comment>
<dbReference type="GO" id="GO:0016787">
    <property type="term" value="F:hydrolase activity"/>
    <property type="evidence" value="ECO:0007669"/>
    <property type="project" value="UniProtKB-KW"/>
</dbReference>
<proteinExistence type="predicted"/>
<dbReference type="SUPFAM" id="SSF56281">
    <property type="entry name" value="Metallo-hydrolase/oxidoreductase"/>
    <property type="match status" value="1"/>
</dbReference>